<dbReference type="Gene3D" id="1.10.10.60">
    <property type="entry name" value="Homeodomain-like"/>
    <property type="match status" value="1"/>
</dbReference>
<proteinExistence type="inferred from homology"/>
<dbReference type="AlphaFoldDB" id="A0A2G1DJ37"/>
<evidence type="ECO:0000256" key="2">
    <source>
        <dbReference type="ARBA" id="ARBA00022478"/>
    </source>
</evidence>
<evidence type="ECO:0000256" key="7">
    <source>
        <dbReference type="ARBA" id="ARBA00023125"/>
    </source>
</evidence>
<dbReference type="NCBIfam" id="TIGR02395">
    <property type="entry name" value="rpoN_sigma"/>
    <property type="match status" value="1"/>
</dbReference>
<dbReference type="PROSITE" id="PS00718">
    <property type="entry name" value="SIGMA54_2"/>
    <property type="match status" value="1"/>
</dbReference>
<keyword evidence="8" id="KW-0804">Transcription</keyword>
<keyword evidence="3 11" id="KW-0808">Transferase</keyword>
<dbReference type="GO" id="GO:0000428">
    <property type="term" value="C:DNA-directed RNA polymerase complex"/>
    <property type="evidence" value="ECO:0007669"/>
    <property type="project" value="UniProtKB-KW"/>
</dbReference>
<dbReference type="EC" id="2.7.7.6" evidence="11"/>
<evidence type="ECO:0000313" key="14">
    <source>
        <dbReference type="Proteomes" id="UP000262712"/>
    </source>
</evidence>
<evidence type="ECO:0000256" key="3">
    <source>
        <dbReference type="ARBA" id="ARBA00022679"/>
    </source>
</evidence>
<feature type="domain" description="RNA polymerase sigma factor 54 core-binding" evidence="10">
    <location>
        <begin position="70"/>
        <end position="246"/>
    </location>
</feature>
<evidence type="ECO:0000256" key="1">
    <source>
        <dbReference type="ARBA" id="ARBA00008798"/>
    </source>
</evidence>
<dbReference type="GO" id="GO:0006352">
    <property type="term" value="P:DNA-templated transcription initiation"/>
    <property type="evidence" value="ECO:0007669"/>
    <property type="project" value="InterPro"/>
</dbReference>
<dbReference type="GO" id="GO:0003677">
    <property type="term" value="F:DNA binding"/>
    <property type="evidence" value="ECO:0007669"/>
    <property type="project" value="UniProtKB-KW"/>
</dbReference>
<dbReference type="KEGG" id="amol:AMOL_2252"/>
<dbReference type="InterPro" id="IPR007046">
    <property type="entry name" value="RNA_pol_sigma_54_core-bd"/>
</dbReference>
<evidence type="ECO:0000256" key="5">
    <source>
        <dbReference type="ARBA" id="ARBA00023015"/>
    </source>
</evidence>
<keyword evidence="7" id="KW-0238">DNA-binding</keyword>
<keyword evidence="2" id="KW-0240">DNA-directed RNA polymerase</keyword>
<keyword evidence="6" id="KW-0731">Sigma factor</keyword>
<dbReference type="EMBL" id="NXFY01000006">
    <property type="protein sequence ID" value="PHO18460.1"/>
    <property type="molecule type" value="Genomic_DNA"/>
</dbReference>
<dbReference type="PIRSF" id="PIRSF000774">
    <property type="entry name" value="RpoN"/>
    <property type="match status" value="1"/>
</dbReference>
<dbReference type="InterPro" id="IPR038709">
    <property type="entry name" value="RpoN_core-bd_sf"/>
</dbReference>
<dbReference type="RefSeq" id="WP_099342097.1">
    <property type="nucleotide sequence ID" value="NZ_CP032098.1"/>
</dbReference>
<comment type="similarity">
    <text evidence="1">Belongs to the sigma-54 factor family.</text>
</comment>
<evidence type="ECO:0000256" key="4">
    <source>
        <dbReference type="ARBA" id="ARBA00022695"/>
    </source>
</evidence>
<sequence length="415" mass="48019">MAQVLSTSIAQKQSLSLSLKLWLPMLQSSLQDLEKHLKNISYENPFLEVKKPKDFYNDFISQGVSSEFVESLAIYKKSLNDKISEQICEPLFPTPNSQKVATEILCDINEEGYFEGDIESIAINCNVTSSYVESIRQRFSMLEPSGVGSIDLSESFLFQLDASDKKIDDELYKFIKKIIKNIKVLDRYATHHRFEDAKEVIKHFNNPPSIEYINTNTQIIPDFFVEVNEDINIKINNAYYPDIEVKDPFSSKKLEIKEKIKQARDLVNLLNLRKSTLYKIVLLIVEKQISFFVGGELKPFSMQELANELNFAESTISRAVANKYIECSLGVFSLKHFFTNAVNNKDLSSSQIKSYIKSLIEYENRTEPLTDQHILEKVFEKYNLKMVRRTVTKYRKILDIPSSKERKKLYKVESL</sequence>
<gene>
    <name evidence="11" type="primary">rpoN</name>
    <name evidence="11" type="ORF">AMOL_2252</name>
    <name evidence="12" type="ORF">CPU12_05560</name>
</gene>
<keyword evidence="13" id="KW-1185">Reference proteome</keyword>
<dbReference type="NCBIfam" id="NF004602">
    <property type="entry name" value="PRK05932.2-4"/>
    <property type="match status" value="1"/>
</dbReference>
<evidence type="ECO:0000313" key="11">
    <source>
        <dbReference type="EMBL" id="AXX93205.1"/>
    </source>
</evidence>
<dbReference type="InterPro" id="IPR007634">
    <property type="entry name" value="RNA_pol_sigma_54_DNA-bd"/>
</dbReference>
<dbReference type="Pfam" id="PF04552">
    <property type="entry name" value="Sigma54_DBD"/>
    <property type="match status" value="1"/>
</dbReference>
<dbReference type="Proteomes" id="UP000262712">
    <property type="component" value="Chromosome"/>
</dbReference>
<dbReference type="PANTHER" id="PTHR32248">
    <property type="entry name" value="RNA POLYMERASE SIGMA-54 FACTOR"/>
    <property type="match status" value="1"/>
</dbReference>
<accession>A0A2G1DJ37</accession>
<dbReference type="InterPro" id="IPR000394">
    <property type="entry name" value="RNA_pol_sigma_54"/>
</dbReference>
<evidence type="ECO:0000259" key="9">
    <source>
        <dbReference type="Pfam" id="PF04552"/>
    </source>
</evidence>
<dbReference type="PRINTS" id="PR00045">
    <property type="entry name" value="SIGMA54FCT"/>
</dbReference>
<dbReference type="PANTHER" id="PTHR32248:SF4">
    <property type="entry name" value="RNA POLYMERASE SIGMA-54 FACTOR"/>
    <property type="match status" value="1"/>
</dbReference>
<dbReference type="GO" id="GO:0016987">
    <property type="term" value="F:sigma factor activity"/>
    <property type="evidence" value="ECO:0007669"/>
    <property type="project" value="UniProtKB-KW"/>
</dbReference>
<dbReference type="Pfam" id="PF04963">
    <property type="entry name" value="Sigma54_CBD"/>
    <property type="match status" value="1"/>
</dbReference>
<dbReference type="GO" id="GO:0001216">
    <property type="term" value="F:DNA-binding transcription activator activity"/>
    <property type="evidence" value="ECO:0007669"/>
    <property type="project" value="InterPro"/>
</dbReference>
<reference evidence="12 13" key="1">
    <citation type="submission" date="2017-09" db="EMBL/GenBank/DDBJ databases">
        <title>Arcobacter canalis sp. nov., a new species isolated from a water canal contaminated with urban sewage.</title>
        <authorList>
            <person name="Perez-Cataluna A."/>
            <person name="Salas-Masso N."/>
            <person name="Figueras M.J."/>
        </authorList>
    </citation>
    <scope>NUCLEOTIDE SEQUENCE [LARGE SCALE GENOMIC DNA]</scope>
    <source>
        <strain evidence="12 13">F98-3</strain>
    </source>
</reference>
<protein>
    <submittedName>
        <fullName evidence="12">RNA polymerase factor sigma-54</fullName>
    </submittedName>
    <submittedName>
        <fullName evidence="11">RNA polymerase sigma54 factor</fullName>
        <ecNumber evidence="11">2.7.7.6</ecNumber>
    </submittedName>
</protein>
<evidence type="ECO:0000256" key="6">
    <source>
        <dbReference type="ARBA" id="ARBA00023082"/>
    </source>
</evidence>
<organism evidence="12 13">
    <name type="scientific">Malaciobacter molluscorum LMG 25693</name>
    <dbReference type="NCBI Taxonomy" id="870501"/>
    <lineage>
        <taxon>Bacteria</taxon>
        <taxon>Pseudomonadati</taxon>
        <taxon>Campylobacterota</taxon>
        <taxon>Epsilonproteobacteria</taxon>
        <taxon>Campylobacterales</taxon>
        <taxon>Arcobacteraceae</taxon>
        <taxon>Malaciobacter</taxon>
    </lineage>
</organism>
<dbReference type="EMBL" id="CP032098">
    <property type="protein sequence ID" value="AXX93205.1"/>
    <property type="molecule type" value="Genomic_DNA"/>
</dbReference>
<evidence type="ECO:0000313" key="13">
    <source>
        <dbReference type="Proteomes" id="UP000221222"/>
    </source>
</evidence>
<feature type="domain" description="RNA polymerase sigma factor 54 DNA-binding" evidence="9">
    <location>
        <begin position="255"/>
        <end position="408"/>
    </location>
</feature>
<dbReference type="Pfam" id="PF00309">
    <property type="entry name" value="Sigma54_AID"/>
    <property type="match status" value="1"/>
</dbReference>
<dbReference type="Proteomes" id="UP000221222">
    <property type="component" value="Unassembled WGS sequence"/>
</dbReference>
<keyword evidence="4 11" id="KW-0548">Nucleotidyltransferase</keyword>
<evidence type="ECO:0000259" key="10">
    <source>
        <dbReference type="Pfam" id="PF04963"/>
    </source>
</evidence>
<name>A0A2G1DJ37_9BACT</name>
<reference evidence="11 14" key="2">
    <citation type="submission" date="2018-08" db="EMBL/GenBank/DDBJ databases">
        <title>Complete genome of the Arcobacter molluscorum type strain LMG 25693.</title>
        <authorList>
            <person name="Miller W.G."/>
            <person name="Yee E."/>
            <person name="Bono J.L."/>
        </authorList>
    </citation>
    <scope>NUCLEOTIDE SEQUENCE [LARGE SCALE GENOMIC DNA]</scope>
    <source>
        <strain evidence="11 14">CECT 7696</strain>
    </source>
</reference>
<evidence type="ECO:0000256" key="8">
    <source>
        <dbReference type="ARBA" id="ARBA00023163"/>
    </source>
</evidence>
<evidence type="ECO:0000313" key="12">
    <source>
        <dbReference type="EMBL" id="PHO18460.1"/>
    </source>
</evidence>
<dbReference type="GO" id="GO:0003899">
    <property type="term" value="F:DNA-directed RNA polymerase activity"/>
    <property type="evidence" value="ECO:0007669"/>
    <property type="project" value="UniProtKB-EC"/>
</dbReference>
<keyword evidence="5" id="KW-0805">Transcription regulation</keyword>
<dbReference type="PROSITE" id="PS50044">
    <property type="entry name" value="SIGMA54_3"/>
    <property type="match status" value="1"/>
</dbReference>
<dbReference type="Gene3D" id="1.10.10.1330">
    <property type="entry name" value="RNA polymerase sigma-54 factor, core-binding domain"/>
    <property type="match status" value="1"/>
</dbReference>